<keyword evidence="9" id="KW-0547">Nucleotide-binding</keyword>
<evidence type="ECO:0000256" key="3">
    <source>
        <dbReference type="ARBA" id="ARBA00007438"/>
    </source>
</evidence>
<dbReference type="InterPro" id="IPR004531">
    <property type="entry name" value="Phe-tRNA-synth_IIc_bsu_arc_euk"/>
</dbReference>
<comment type="similarity">
    <text evidence="3">Belongs to the phenylalanyl-tRNA synthetase beta subunit family. Type 2 subfamily.</text>
</comment>
<evidence type="ECO:0000256" key="2">
    <source>
        <dbReference type="ARBA" id="ARBA00004496"/>
    </source>
</evidence>
<dbReference type="GO" id="GO:0004826">
    <property type="term" value="F:phenylalanine-tRNA ligase activity"/>
    <property type="evidence" value="ECO:0007669"/>
    <property type="project" value="UniProtKB-EC"/>
</dbReference>
<dbReference type="GO" id="GO:0009328">
    <property type="term" value="C:phenylalanine-tRNA ligase complex"/>
    <property type="evidence" value="ECO:0007669"/>
    <property type="project" value="TreeGrafter"/>
</dbReference>
<dbReference type="SUPFAM" id="SSF56037">
    <property type="entry name" value="PheT/TilS domain"/>
    <property type="match status" value="1"/>
</dbReference>
<protein>
    <recommendedName>
        <fullName evidence="5">phenylalanine--tRNA ligase</fullName>
        <ecNumber evidence="5">6.1.1.20</ecNumber>
    </recommendedName>
    <alternativeName>
        <fullName evidence="14">Phenylalanyl-tRNA synthetase beta subunit</fullName>
    </alternativeName>
</protein>
<dbReference type="GO" id="GO:0000287">
    <property type="term" value="F:magnesium ion binding"/>
    <property type="evidence" value="ECO:0007669"/>
    <property type="project" value="InterPro"/>
</dbReference>
<evidence type="ECO:0000256" key="10">
    <source>
        <dbReference type="ARBA" id="ARBA00022840"/>
    </source>
</evidence>
<accession>A0AAP0R1V4</accession>
<keyword evidence="8" id="KW-0479">Metal-binding</keyword>
<dbReference type="InterPro" id="IPR005147">
    <property type="entry name" value="tRNA_synthase_B5-dom"/>
</dbReference>
<dbReference type="InterPro" id="IPR009061">
    <property type="entry name" value="DNA-bd_dom_put_sf"/>
</dbReference>
<dbReference type="PROSITE" id="PS51483">
    <property type="entry name" value="B5"/>
    <property type="match status" value="1"/>
</dbReference>
<dbReference type="InterPro" id="IPR005146">
    <property type="entry name" value="B3/B4_tRNA-bd"/>
</dbReference>
<keyword evidence="12" id="KW-0648">Protein biosynthesis</keyword>
<evidence type="ECO:0000256" key="1">
    <source>
        <dbReference type="ARBA" id="ARBA00001946"/>
    </source>
</evidence>
<dbReference type="GO" id="GO:0006432">
    <property type="term" value="P:phenylalanyl-tRNA aminoacylation"/>
    <property type="evidence" value="ECO:0007669"/>
    <property type="project" value="InterPro"/>
</dbReference>
<dbReference type="GO" id="GO:0005524">
    <property type="term" value="F:ATP binding"/>
    <property type="evidence" value="ECO:0007669"/>
    <property type="project" value="UniProtKB-KW"/>
</dbReference>
<dbReference type="EMBL" id="JBCGBO010000002">
    <property type="protein sequence ID" value="KAK9223544.1"/>
    <property type="molecule type" value="Genomic_DNA"/>
</dbReference>
<evidence type="ECO:0000256" key="13">
    <source>
        <dbReference type="ARBA" id="ARBA00023146"/>
    </source>
</evidence>
<dbReference type="Pfam" id="PF18262">
    <property type="entry name" value="PhetRS_B1"/>
    <property type="match status" value="1"/>
</dbReference>
<dbReference type="Proteomes" id="UP001428341">
    <property type="component" value="Unassembled WGS sequence"/>
</dbReference>
<dbReference type="PANTHER" id="PTHR10947">
    <property type="entry name" value="PHENYLALANYL-TRNA SYNTHETASE BETA CHAIN AND LEUCINE-RICH REPEAT-CONTAINING PROTEIN 47"/>
    <property type="match status" value="1"/>
</dbReference>
<evidence type="ECO:0000256" key="4">
    <source>
        <dbReference type="ARBA" id="ARBA00011209"/>
    </source>
</evidence>
<dbReference type="Pfam" id="PF17759">
    <property type="entry name" value="tRNA_synthFbeta"/>
    <property type="match status" value="1"/>
</dbReference>
<dbReference type="AlphaFoldDB" id="A0AAP0R1V4"/>
<comment type="caution">
    <text evidence="17">The sequence shown here is derived from an EMBL/GenBank/DDBJ whole genome shotgun (WGS) entry which is preliminary data.</text>
</comment>
<dbReference type="Gene3D" id="3.30.56.10">
    <property type="match status" value="2"/>
</dbReference>
<dbReference type="InterPro" id="IPR045060">
    <property type="entry name" value="Phe-tRNA-ligase_IIc_bsu"/>
</dbReference>
<evidence type="ECO:0000256" key="12">
    <source>
        <dbReference type="ARBA" id="ARBA00022917"/>
    </source>
</evidence>
<comment type="subcellular location">
    <subcellularLocation>
        <location evidence="2">Cytoplasm</location>
    </subcellularLocation>
</comment>
<dbReference type="InterPro" id="IPR020825">
    <property type="entry name" value="Phe-tRNA_synthase-like_B3/B4"/>
</dbReference>
<dbReference type="InterPro" id="IPR041616">
    <property type="entry name" value="PheRS_beta_core"/>
</dbReference>
<evidence type="ECO:0000256" key="11">
    <source>
        <dbReference type="ARBA" id="ARBA00022842"/>
    </source>
</evidence>
<name>A0AAP0R1V4_9ROSI</name>
<keyword evidence="6" id="KW-0963">Cytoplasm</keyword>
<dbReference type="FunFam" id="3.30.56.10:FF:000005">
    <property type="entry name" value="Phenylalanine--tRNA ligase beta subunit"/>
    <property type="match status" value="1"/>
</dbReference>
<feature type="domain" description="B5" evidence="16">
    <location>
        <begin position="304"/>
        <end position="384"/>
    </location>
</feature>
<keyword evidence="18" id="KW-1185">Reference proteome</keyword>
<dbReference type="Pfam" id="PF03483">
    <property type="entry name" value="B3_4"/>
    <property type="match status" value="1"/>
</dbReference>
<evidence type="ECO:0000256" key="6">
    <source>
        <dbReference type="ARBA" id="ARBA00022490"/>
    </source>
</evidence>
<evidence type="ECO:0000313" key="18">
    <source>
        <dbReference type="Proteomes" id="UP001428341"/>
    </source>
</evidence>
<evidence type="ECO:0000256" key="14">
    <source>
        <dbReference type="ARBA" id="ARBA00033189"/>
    </source>
</evidence>
<dbReference type="Gene3D" id="3.50.40.10">
    <property type="entry name" value="Phenylalanyl-trna Synthetase, Chain B, domain 3"/>
    <property type="match status" value="1"/>
</dbReference>
<dbReference type="NCBIfam" id="TIGR00471">
    <property type="entry name" value="pheT_arch"/>
    <property type="match status" value="1"/>
</dbReference>
<dbReference type="SMART" id="SM00874">
    <property type="entry name" value="B5"/>
    <property type="match status" value="1"/>
</dbReference>
<dbReference type="Pfam" id="PF03484">
    <property type="entry name" value="B5"/>
    <property type="match status" value="1"/>
</dbReference>
<evidence type="ECO:0000259" key="16">
    <source>
        <dbReference type="PROSITE" id="PS51483"/>
    </source>
</evidence>
<organism evidence="17 18">
    <name type="scientific">Citrus x changshan-huyou</name>
    <dbReference type="NCBI Taxonomy" id="2935761"/>
    <lineage>
        <taxon>Eukaryota</taxon>
        <taxon>Viridiplantae</taxon>
        <taxon>Streptophyta</taxon>
        <taxon>Embryophyta</taxon>
        <taxon>Tracheophyta</taxon>
        <taxon>Spermatophyta</taxon>
        <taxon>Magnoliopsida</taxon>
        <taxon>eudicotyledons</taxon>
        <taxon>Gunneridae</taxon>
        <taxon>Pentapetalae</taxon>
        <taxon>rosids</taxon>
        <taxon>malvids</taxon>
        <taxon>Sapindales</taxon>
        <taxon>Rutaceae</taxon>
        <taxon>Aurantioideae</taxon>
        <taxon>Citrus</taxon>
    </lineage>
</organism>
<keyword evidence="10" id="KW-0067">ATP-binding</keyword>
<dbReference type="FunFam" id="3.50.40.10:FF:000002">
    <property type="entry name" value="phenylalanine--tRNA ligase beta subunit"/>
    <property type="match status" value="1"/>
</dbReference>
<dbReference type="PANTHER" id="PTHR10947:SF0">
    <property type="entry name" value="PHENYLALANINE--TRNA LIGASE BETA SUBUNIT"/>
    <property type="match status" value="1"/>
</dbReference>
<comment type="catalytic activity">
    <reaction evidence="15">
        <text>tRNA(Phe) + L-phenylalanine + ATP = L-phenylalanyl-tRNA(Phe) + AMP + diphosphate + H(+)</text>
        <dbReference type="Rhea" id="RHEA:19413"/>
        <dbReference type="Rhea" id="RHEA-COMP:9668"/>
        <dbReference type="Rhea" id="RHEA-COMP:9699"/>
        <dbReference type="ChEBI" id="CHEBI:15378"/>
        <dbReference type="ChEBI" id="CHEBI:30616"/>
        <dbReference type="ChEBI" id="CHEBI:33019"/>
        <dbReference type="ChEBI" id="CHEBI:58095"/>
        <dbReference type="ChEBI" id="CHEBI:78442"/>
        <dbReference type="ChEBI" id="CHEBI:78531"/>
        <dbReference type="ChEBI" id="CHEBI:456215"/>
        <dbReference type="EC" id="6.1.1.20"/>
    </reaction>
</comment>
<dbReference type="InterPro" id="IPR040659">
    <property type="entry name" value="PhetRS_B1"/>
</dbReference>
<dbReference type="FunFam" id="3.30.56.10:FF:000004">
    <property type="entry name" value="Phenylalanyl-tRNA synthetase, beta subunit"/>
    <property type="match status" value="1"/>
</dbReference>
<dbReference type="InterPro" id="IPR045864">
    <property type="entry name" value="aa-tRNA-synth_II/BPL/LPL"/>
</dbReference>
<dbReference type="SMART" id="SM00873">
    <property type="entry name" value="B3_4"/>
    <property type="match status" value="1"/>
</dbReference>
<dbReference type="Gene3D" id="3.30.930.10">
    <property type="entry name" value="Bira Bifunctional Protein, Domain 2"/>
    <property type="match status" value="1"/>
</dbReference>
<evidence type="ECO:0000256" key="7">
    <source>
        <dbReference type="ARBA" id="ARBA00022598"/>
    </source>
</evidence>
<keyword evidence="7" id="KW-0436">Ligase</keyword>
<dbReference type="SUPFAM" id="SSF55681">
    <property type="entry name" value="Class II aaRS and biotin synthetases"/>
    <property type="match status" value="1"/>
</dbReference>
<evidence type="ECO:0000256" key="5">
    <source>
        <dbReference type="ARBA" id="ARBA00012814"/>
    </source>
</evidence>
<evidence type="ECO:0000256" key="9">
    <source>
        <dbReference type="ARBA" id="ARBA00022741"/>
    </source>
</evidence>
<dbReference type="SUPFAM" id="SSF46955">
    <property type="entry name" value="Putative DNA-binding domain"/>
    <property type="match status" value="2"/>
</dbReference>
<dbReference type="GO" id="GO:0003723">
    <property type="term" value="F:RNA binding"/>
    <property type="evidence" value="ECO:0007669"/>
    <property type="project" value="InterPro"/>
</dbReference>
<gene>
    <name evidence="17" type="ORF">WN944_011989</name>
</gene>
<comment type="cofactor">
    <cofactor evidence="1">
        <name>Mg(2+)</name>
        <dbReference type="ChEBI" id="CHEBI:18420"/>
    </cofactor>
</comment>
<dbReference type="FunFam" id="3.30.930.10:FF:000059">
    <property type="entry name" value="phenylalanine--tRNA ligase beta subunit"/>
    <property type="match status" value="1"/>
</dbReference>
<evidence type="ECO:0000256" key="8">
    <source>
        <dbReference type="ARBA" id="ARBA00022723"/>
    </source>
</evidence>
<comment type="subunit">
    <text evidence="4">Tetramer of two alpha and two beta subunits.</text>
</comment>
<evidence type="ECO:0000313" key="17">
    <source>
        <dbReference type="EMBL" id="KAK9223544.1"/>
    </source>
</evidence>
<keyword evidence="11" id="KW-0460">Magnesium</keyword>
<dbReference type="EC" id="6.1.1.20" evidence="5"/>
<dbReference type="CDD" id="cd00769">
    <property type="entry name" value="PheRS_beta_core"/>
    <property type="match status" value="1"/>
</dbReference>
<sequence length="592" mass="66991">MPTVSVGRDRLFAALGKSYTKEEFEDLCFCFGIELDDVTTEKAIIRKEKHLDEEGDENDEEVIYKIEVPANRYDLLCLEGIAQALRVFNKQQEIPKYTLSDVSKDSMLQMHVKPETSSIRPYVVCAVLRDISFDEASYNSFIDLQDKLHQNICRRRTLVAIGTHDLDTLQGPFTYEALPPSHINFVPLKQTRDFTADELMEFYKSDLKLKKYLHIIENSPLYPVLYDQNRTVLSLPPIINGAHSAITLKTKNVFIECTATDLTKAKIVLNTMVTIFSEYCKRKYQVEPVEVVYADGRSYVYPDLSAYNMEVSLSYINHTIGVSLEAEEVTSLLNRMQLHAERSASGDNQWNINVLVPPTRSDVLHPCDVMEDVAIAYGYNNIPKRKPASVKPLALNEFSDLMRLEIAMNGFTEVLTWILCSSKEISTMLNRQTDKSTAVVGNPRTSDFEVVRTTLMPGILKTIGHNKDHPKPIKIYEVGDVVLLDEKKDVGASCRRRLAALYCGANSGFELIHCLVDRIMEVIGTPFVPVGDDTGYYIQRSDEPEFLPGRQASITHKGKHVGTFGIVHPEVLNNFDISDPCSFMEIDIENFL</sequence>
<keyword evidence="13" id="KW-0030">Aminoacyl-tRNA synthetase</keyword>
<proteinExistence type="inferred from homology"/>
<reference evidence="17 18" key="1">
    <citation type="submission" date="2024-05" db="EMBL/GenBank/DDBJ databases">
        <title>Haplotype-resolved chromosome-level genome assembly of Huyou (Citrus changshanensis).</title>
        <authorList>
            <person name="Miao C."/>
            <person name="Chen W."/>
            <person name="Wu Y."/>
            <person name="Wang L."/>
            <person name="Zhao S."/>
            <person name="Grierson D."/>
            <person name="Xu C."/>
            <person name="Chen K."/>
        </authorList>
    </citation>
    <scope>NUCLEOTIDE SEQUENCE [LARGE SCALE GENOMIC DNA]</scope>
    <source>
        <strain evidence="17">01-14</strain>
        <tissue evidence="17">Leaf</tissue>
    </source>
</reference>
<evidence type="ECO:0000256" key="15">
    <source>
        <dbReference type="ARBA" id="ARBA00049255"/>
    </source>
</evidence>